<evidence type="ECO:0000313" key="3">
    <source>
        <dbReference type="Proteomes" id="UP000261480"/>
    </source>
</evidence>
<dbReference type="SUPFAM" id="SSF57277">
    <property type="entry name" value="Granulin repeat"/>
    <property type="match status" value="1"/>
</dbReference>
<protein>
    <recommendedName>
        <fullName evidence="4">Granulins domain-containing protein</fullName>
    </recommendedName>
</protein>
<keyword evidence="1" id="KW-0812">Transmembrane</keyword>
<evidence type="ECO:0000256" key="1">
    <source>
        <dbReference type="SAM" id="Phobius"/>
    </source>
</evidence>
<dbReference type="AlphaFoldDB" id="A0A3B3Z323"/>
<dbReference type="Ensembl" id="ENSPMET00000029363.1">
    <property type="protein sequence ID" value="ENSPMEP00000034022.1"/>
    <property type="gene ID" value="ENSPMEG00000000499.1"/>
</dbReference>
<proteinExistence type="predicted"/>
<dbReference type="STRING" id="48701.ENSPMEP00000034022"/>
<name>A0A3B3Z323_9TELE</name>
<organism evidence="2 3">
    <name type="scientific">Poecilia mexicana</name>
    <dbReference type="NCBI Taxonomy" id="48701"/>
    <lineage>
        <taxon>Eukaryota</taxon>
        <taxon>Metazoa</taxon>
        <taxon>Chordata</taxon>
        <taxon>Craniata</taxon>
        <taxon>Vertebrata</taxon>
        <taxon>Euteleostomi</taxon>
        <taxon>Actinopterygii</taxon>
        <taxon>Neopterygii</taxon>
        <taxon>Teleostei</taxon>
        <taxon>Neoteleostei</taxon>
        <taxon>Acanthomorphata</taxon>
        <taxon>Ovalentaria</taxon>
        <taxon>Atherinomorphae</taxon>
        <taxon>Cyprinodontiformes</taxon>
        <taxon>Poeciliidae</taxon>
        <taxon>Poeciliinae</taxon>
        <taxon>Poecilia</taxon>
    </lineage>
</organism>
<keyword evidence="1" id="KW-1133">Transmembrane helix</keyword>
<feature type="transmembrane region" description="Helical" evidence="1">
    <location>
        <begin position="6"/>
        <end position="23"/>
    </location>
</feature>
<keyword evidence="1" id="KW-0472">Membrane</keyword>
<evidence type="ECO:0000313" key="2">
    <source>
        <dbReference type="Ensembl" id="ENSPMEP00000034022.1"/>
    </source>
</evidence>
<dbReference type="Proteomes" id="UP000261480">
    <property type="component" value="Unplaced"/>
</dbReference>
<reference evidence="2" key="2">
    <citation type="submission" date="2025-09" db="UniProtKB">
        <authorList>
            <consortium name="Ensembl"/>
        </authorList>
    </citation>
    <scope>IDENTIFICATION</scope>
</reference>
<accession>A0A3B3Z323</accession>
<dbReference type="Gene3D" id="2.10.25.160">
    <property type="entry name" value="Granulin"/>
    <property type="match status" value="1"/>
</dbReference>
<sequence>WCVVLISISFIVFVYLIWIFKTSSIECPDKKTVCPDGTTCCQMTNGSFGCCPMPDVSVALEHEGT</sequence>
<keyword evidence="3" id="KW-1185">Reference proteome</keyword>
<dbReference type="InterPro" id="IPR037277">
    <property type="entry name" value="Granulin_sf"/>
</dbReference>
<reference evidence="2" key="1">
    <citation type="submission" date="2025-08" db="UniProtKB">
        <authorList>
            <consortium name="Ensembl"/>
        </authorList>
    </citation>
    <scope>IDENTIFICATION</scope>
</reference>
<evidence type="ECO:0008006" key="4">
    <source>
        <dbReference type="Google" id="ProtNLM"/>
    </source>
</evidence>